<dbReference type="Pfam" id="PF00072">
    <property type="entry name" value="Response_reg"/>
    <property type="match status" value="1"/>
</dbReference>
<dbReference type="InterPro" id="IPR039420">
    <property type="entry name" value="WalR-like"/>
</dbReference>
<dbReference type="EMBL" id="CP059265">
    <property type="protein sequence ID" value="QLQ30469.1"/>
    <property type="molecule type" value="Genomic_DNA"/>
</dbReference>
<protein>
    <submittedName>
        <fullName evidence="5">Response regulator transcription factor</fullName>
    </submittedName>
</protein>
<sequence length="202" mass="22452">MQDVLIVESIGAVRPWLEAILRQIWGDGLRISRYPICQPVQGIIQTHCFDLALLDISLPNPHGLDLIRNIRRHCPDAHIVATVLLDHEESLLQAIRAGAHGYLLKDTPAELFTQELLAILRDDPPMSPALARRLLRHFDPVPAGDTGIVPALGFKESEVLRLIAKGFNKQEAAEVLGLTYTRVAHFIHNVYRKLAATGLTDT</sequence>
<dbReference type="AlphaFoldDB" id="A0A7L6AN58"/>
<accession>A0A7L6AN58</accession>
<dbReference type="Proteomes" id="UP000510621">
    <property type="component" value="Chromosome"/>
</dbReference>
<dbReference type="Gene3D" id="3.40.50.2300">
    <property type="match status" value="1"/>
</dbReference>
<gene>
    <name evidence="5" type="ORF">HZT40_01275</name>
</gene>
<dbReference type="GO" id="GO:0003677">
    <property type="term" value="F:DNA binding"/>
    <property type="evidence" value="ECO:0007669"/>
    <property type="project" value="UniProtKB-KW"/>
</dbReference>
<dbReference type="SMART" id="SM00448">
    <property type="entry name" value="REC"/>
    <property type="match status" value="1"/>
</dbReference>
<dbReference type="InterPro" id="IPR016032">
    <property type="entry name" value="Sig_transdc_resp-reg_C-effctor"/>
</dbReference>
<reference evidence="5" key="1">
    <citation type="submission" date="2020-06" db="EMBL/GenBank/DDBJ databases">
        <title>Analysis procedures for assessing recovery of high quality, complete, closed genomes from Nanopore long read metagenome sequencing.</title>
        <authorList>
            <person name="Bessarab I."/>
            <person name="Arumugam K."/>
            <person name="Haryono M."/>
            <person name="Liu X."/>
            <person name="Roy S."/>
            <person name="Zuniga-Montanez R.E."/>
            <person name="Qiu G."/>
            <person name="Drautz-Moses D.I."/>
            <person name="Law Y.Y."/>
            <person name="Wuertz S."/>
            <person name="Lauro F.M."/>
            <person name="Huson D.H."/>
            <person name="Williams R.B."/>
        </authorList>
    </citation>
    <scope>NUCLEOTIDE SEQUENCE [LARGE SCALE GENOMIC DNA]</scope>
    <source>
        <strain evidence="5">SSD2</strain>
    </source>
</reference>
<keyword evidence="1 3" id="KW-0597">Phosphoprotein</keyword>
<evidence type="ECO:0000256" key="2">
    <source>
        <dbReference type="ARBA" id="ARBA00023125"/>
    </source>
</evidence>
<dbReference type="GO" id="GO:0006355">
    <property type="term" value="P:regulation of DNA-templated transcription"/>
    <property type="evidence" value="ECO:0007669"/>
    <property type="project" value="InterPro"/>
</dbReference>
<dbReference type="PROSITE" id="PS50110">
    <property type="entry name" value="RESPONSE_REGULATORY"/>
    <property type="match status" value="1"/>
</dbReference>
<dbReference type="InterPro" id="IPR000792">
    <property type="entry name" value="Tscrpt_reg_LuxR_C"/>
</dbReference>
<dbReference type="PANTHER" id="PTHR43214">
    <property type="entry name" value="TWO-COMPONENT RESPONSE REGULATOR"/>
    <property type="match status" value="1"/>
</dbReference>
<proteinExistence type="predicted"/>
<dbReference type="GO" id="GO:0000160">
    <property type="term" value="P:phosphorelay signal transduction system"/>
    <property type="evidence" value="ECO:0007669"/>
    <property type="project" value="InterPro"/>
</dbReference>
<dbReference type="SUPFAM" id="SSF46894">
    <property type="entry name" value="C-terminal effector domain of the bipartite response regulators"/>
    <property type="match status" value="1"/>
</dbReference>
<dbReference type="InterPro" id="IPR001789">
    <property type="entry name" value="Sig_transdc_resp-reg_receiver"/>
</dbReference>
<evidence type="ECO:0000313" key="5">
    <source>
        <dbReference type="EMBL" id="QLQ30469.1"/>
    </source>
</evidence>
<name>A0A7L6AN58_9GAMM</name>
<dbReference type="Pfam" id="PF00196">
    <property type="entry name" value="GerE"/>
    <property type="match status" value="1"/>
</dbReference>
<evidence type="ECO:0000256" key="1">
    <source>
        <dbReference type="ARBA" id="ARBA00022553"/>
    </source>
</evidence>
<evidence type="ECO:0000256" key="3">
    <source>
        <dbReference type="PROSITE-ProRule" id="PRU00169"/>
    </source>
</evidence>
<dbReference type="SUPFAM" id="SSF52172">
    <property type="entry name" value="CheY-like"/>
    <property type="match status" value="1"/>
</dbReference>
<organism evidence="5 6">
    <name type="scientific">Candidatus Thiothrix singaporensis</name>
    <dbReference type="NCBI Taxonomy" id="2799669"/>
    <lineage>
        <taxon>Bacteria</taxon>
        <taxon>Pseudomonadati</taxon>
        <taxon>Pseudomonadota</taxon>
        <taxon>Gammaproteobacteria</taxon>
        <taxon>Thiotrichales</taxon>
        <taxon>Thiotrichaceae</taxon>
        <taxon>Thiothrix</taxon>
    </lineage>
</organism>
<dbReference type="InterPro" id="IPR011006">
    <property type="entry name" value="CheY-like_superfamily"/>
</dbReference>
<dbReference type="KEGG" id="this:HZT40_01275"/>
<keyword evidence="2" id="KW-0238">DNA-binding</keyword>
<keyword evidence="6" id="KW-1185">Reference proteome</keyword>
<dbReference type="InterPro" id="IPR058245">
    <property type="entry name" value="NreC/VraR/RcsB-like_REC"/>
</dbReference>
<dbReference type="CDD" id="cd17535">
    <property type="entry name" value="REC_NarL-like"/>
    <property type="match status" value="1"/>
</dbReference>
<feature type="domain" description="Response regulatory" evidence="4">
    <location>
        <begin position="3"/>
        <end position="120"/>
    </location>
</feature>
<evidence type="ECO:0000313" key="6">
    <source>
        <dbReference type="Proteomes" id="UP000510621"/>
    </source>
</evidence>
<feature type="modified residue" description="4-aspartylphosphate" evidence="3">
    <location>
        <position position="55"/>
    </location>
</feature>
<evidence type="ECO:0000259" key="4">
    <source>
        <dbReference type="PROSITE" id="PS50110"/>
    </source>
</evidence>